<sequence>MKLEFIGPASILENGDVSYPAMLDGKPLKCTFSYEALQDLDVDGVETNALQLFKNHQLKLLSIAEQKILNGHAIEGAIHLFSHDLVLD</sequence>
<dbReference type="Gene3D" id="3.30.160.140">
    <property type="entry name" value="Shew3726-like"/>
    <property type="match status" value="1"/>
</dbReference>
<organism evidence="1 2">
    <name type="scientific">Polynucleobacter aenigmaticus</name>
    <dbReference type="NCBI Taxonomy" id="1743164"/>
    <lineage>
        <taxon>Bacteria</taxon>
        <taxon>Pseudomonadati</taxon>
        <taxon>Pseudomonadota</taxon>
        <taxon>Betaproteobacteria</taxon>
        <taxon>Burkholderiales</taxon>
        <taxon>Burkholderiaceae</taxon>
        <taxon>Polynucleobacter</taxon>
    </lineage>
</organism>
<dbReference type="Proteomes" id="UP000198104">
    <property type="component" value="Unassembled WGS sequence"/>
</dbReference>
<evidence type="ECO:0000313" key="1">
    <source>
        <dbReference type="EMBL" id="OWS69379.1"/>
    </source>
</evidence>
<reference evidence="1 2" key="1">
    <citation type="submission" date="2017-05" db="EMBL/GenBank/DDBJ databases">
        <title>Polynucleobacter sp. MWH-K35W1 isolated from the permanently anoxic monimolimnion of a meromictic lake.</title>
        <authorList>
            <person name="Hahn M.W."/>
        </authorList>
    </citation>
    <scope>NUCLEOTIDE SEQUENCE [LARGE SCALE GENOMIC DNA]</scope>
    <source>
        <strain evidence="1 2">MWH-K35W1</strain>
    </source>
</reference>
<comment type="caution">
    <text evidence="1">The sequence shown here is derived from an EMBL/GenBank/DDBJ whole genome shotgun (WGS) entry which is preliminary data.</text>
</comment>
<dbReference type="OrthoDB" id="9132997at2"/>
<accession>A0A254PS85</accession>
<name>A0A254PS85_9BURK</name>
<gene>
    <name evidence="1" type="ORF">CBI30_09945</name>
</gene>
<dbReference type="SUPFAM" id="SSF160272">
    <property type="entry name" value="Shew3726-like"/>
    <property type="match status" value="1"/>
</dbReference>
<dbReference type="InterPro" id="IPR009962">
    <property type="entry name" value="DUF1488"/>
</dbReference>
<dbReference type="AlphaFoldDB" id="A0A254PS85"/>
<proteinExistence type="predicted"/>
<dbReference type="InterPro" id="IPR036692">
    <property type="entry name" value="Shew3726-like_sf"/>
</dbReference>
<dbReference type="EMBL" id="NGUO01000018">
    <property type="protein sequence ID" value="OWS69379.1"/>
    <property type="molecule type" value="Genomic_DNA"/>
</dbReference>
<evidence type="ECO:0008006" key="3">
    <source>
        <dbReference type="Google" id="ProtNLM"/>
    </source>
</evidence>
<dbReference type="Pfam" id="PF07369">
    <property type="entry name" value="DUF1488"/>
    <property type="match status" value="1"/>
</dbReference>
<keyword evidence="2" id="KW-1185">Reference proteome</keyword>
<protein>
    <recommendedName>
        <fullName evidence="3">DUF1488 domain-containing protein</fullName>
    </recommendedName>
</protein>
<dbReference type="RefSeq" id="WP_088528144.1">
    <property type="nucleotide sequence ID" value="NZ_NGUO01000018.1"/>
</dbReference>
<evidence type="ECO:0000313" key="2">
    <source>
        <dbReference type="Proteomes" id="UP000198104"/>
    </source>
</evidence>